<reference evidence="2 3" key="1">
    <citation type="journal article" date="2021" name="Elife">
        <title>Chloroplast acquisition without the gene transfer in kleptoplastic sea slugs, Plakobranchus ocellatus.</title>
        <authorList>
            <person name="Maeda T."/>
            <person name="Takahashi S."/>
            <person name="Yoshida T."/>
            <person name="Shimamura S."/>
            <person name="Takaki Y."/>
            <person name="Nagai Y."/>
            <person name="Toyoda A."/>
            <person name="Suzuki Y."/>
            <person name="Arimoto A."/>
            <person name="Ishii H."/>
            <person name="Satoh N."/>
            <person name="Nishiyama T."/>
            <person name="Hasebe M."/>
            <person name="Maruyama T."/>
            <person name="Minagawa J."/>
            <person name="Obokata J."/>
            <person name="Shigenobu S."/>
        </authorList>
    </citation>
    <scope>NUCLEOTIDE SEQUENCE [LARGE SCALE GENOMIC DNA]</scope>
</reference>
<feature type="compositionally biased region" description="Basic and acidic residues" evidence="1">
    <location>
        <begin position="731"/>
        <end position="751"/>
    </location>
</feature>
<feature type="compositionally biased region" description="Basic and acidic residues" evidence="1">
    <location>
        <begin position="1345"/>
        <end position="1360"/>
    </location>
</feature>
<evidence type="ECO:0000256" key="1">
    <source>
        <dbReference type="SAM" id="MobiDB-lite"/>
    </source>
</evidence>
<feature type="compositionally biased region" description="Polar residues" evidence="1">
    <location>
        <begin position="565"/>
        <end position="576"/>
    </location>
</feature>
<feature type="compositionally biased region" description="Polar residues" evidence="1">
    <location>
        <begin position="988"/>
        <end position="997"/>
    </location>
</feature>
<keyword evidence="3" id="KW-1185">Reference proteome</keyword>
<feature type="region of interest" description="Disordered" evidence="1">
    <location>
        <begin position="852"/>
        <end position="913"/>
    </location>
</feature>
<feature type="compositionally biased region" description="Polar residues" evidence="1">
    <location>
        <begin position="686"/>
        <end position="715"/>
    </location>
</feature>
<evidence type="ECO:0000313" key="3">
    <source>
        <dbReference type="Proteomes" id="UP000735302"/>
    </source>
</evidence>
<feature type="compositionally biased region" description="Polar residues" evidence="1">
    <location>
        <begin position="444"/>
        <end position="455"/>
    </location>
</feature>
<feature type="compositionally biased region" description="Polar residues" evidence="1">
    <location>
        <begin position="585"/>
        <end position="600"/>
    </location>
</feature>
<evidence type="ECO:0000313" key="2">
    <source>
        <dbReference type="EMBL" id="GFN92362.1"/>
    </source>
</evidence>
<dbReference type="EMBL" id="BLXT01002238">
    <property type="protein sequence ID" value="GFN92362.1"/>
    <property type="molecule type" value="Genomic_DNA"/>
</dbReference>
<feature type="region of interest" description="Disordered" evidence="1">
    <location>
        <begin position="315"/>
        <end position="348"/>
    </location>
</feature>
<name>A0AAV3ZD44_9GAST</name>
<comment type="caution">
    <text evidence="2">The sequence shown here is derived from an EMBL/GenBank/DDBJ whole genome shotgun (WGS) entry which is preliminary data.</text>
</comment>
<sequence>MSTTYKCTPSLIRNYDKVTLSNYDSSIKTGLHNSVGRQRHAFGQRELERRFGRKYRAHSYSEKSPGKAQPRSRSRYRFSWSDESYSDSIYLKNTEKRTLVSFKRRNHNKRFFNTEKKQHEQVILSAEDVWVFIPPSSSKSYFKFGPTDEDHHLESSGTFLDETNVSKTSTDSFLASHTCENESIKGVHVITFPNALIGTQETNDTLHRVEDDKILFKKSTKKLGHETSLRAKMFRRERSTLSITPVGQSFSDDEESCTNGKYIISWSMSLPQVYTGKQQEKNKFGLLQQNTNTNSGITLTDGRRSPNMTIMYQTDFHSSTSSPPSSKSSLSVSDETTDDTGKSCFYRNPNETRRHKTVTAEINTVGKELAKKLKSEHKYKSFNTPLLWEKMSSEYEPNEIAIDTDRNSRASSEIIYNRNHLKSDLHNRPSNGISHSCNCKNNSSYVSHNKGNSESSSKRYRSMGDRSGMVRFSSQRGMNVRTSSSEEDSRHRHRQPSRGSDQKEKNKSPASPTRTRSNEKQIAFSNGKSRSGKTESRSKSPASTGAKNRRNAAGTVAKNRKSPSGIGSPTSRSPSGTAIPHRKSPSGTSVPNSRSPSSTAVPYYGSPSGTGVPNSRSHSNTAVQYRRSPSATGVSNRRSPSGTGVSKRKSPPGTRVSNRKSPSGTSVSYRRSPSGTGVANRRSPGTGMSNRRSPSGTRVSSRKSPSGTRVSNRRSPSGRGAKKNASTSPKRKGESPKGDKRKETAGKTKLKESVLDGIVPLTPAQICERCNKYRIDQEIGDCIPLDFSHVQQLEKLTENATEDSTRQLLKIVTAIIEEKVCKQMFRCLMPCSCPACIDRPKICKSLEQFLGGGKKKSGAKGKSGVKGGKNKSPNTSKQKGAGDSPKRRKRKGSGKAKGEKKDESDSGGNASGDSCAMRSVMCCHRPPPVCHYEKDCCGRYEPVTRWNSSWRNCSMRMGWWPGSTARCCTPFDRSWSNRNIEHQGQDDLFSNDQNNDAWTRESATDPVQSSDRDRIWEKNNNRRAFTYTGTYLTSHDDNWATPVRFLGNRDSQFKGSWVPQNGKTISDLIHRYGTDSMTPCPHDGASLGTSFYRNLANPTFQSDTSQCHYQPKRATSSEKPRWRINLTYGDEESSIPFGQELGLESNSKNMNGSQEKDRVSQSTKSQGRFSPKKSKGKECVPQSRNPSPTTTAIGELEARTTALLTETKFGQCQDDKQCDSKSLKNDLADSSSFLTGFSPIRPPDVNAAYSINCSGKMKKTAVDESKNAECSQQRGFSDKQWWDGLPQKTTKSFNSLFLKKYNANSAMPVSIEPISQDTLSKVHVSRSNGNPKPQGSRQPTTPIQERSRSEARISYTERKAFNKGKQNLDVKSQPHTAHKTASYTVCKGRQGKQNAKAKPIKKLWKY</sequence>
<feature type="region of interest" description="Disordered" evidence="1">
    <location>
        <begin position="444"/>
        <end position="751"/>
    </location>
</feature>
<feature type="compositionally biased region" description="Low complexity" evidence="1">
    <location>
        <begin position="318"/>
        <end position="333"/>
    </location>
</feature>
<accession>A0AAV3ZD44</accession>
<feature type="region of interest" description="Disordered" evidence="1">
    <location>
        <begin position="1100"/>
        <end position="1194"/>
    </location>
</feature>
<protein>
    <submittedName>
        <fullName evidence="2">Marker of proliferation ki-67</fullName>
    </submittedName>
</protein>
<feature type="region of interest" description="Disordered" evidence="1">
    <location>
        <begin position="1320"/>
        <end position="1399"/>
    </location>
</feature>
<feature type="region of interest" description="Disordered" evidence="1">
    <location>
        <begin position="53"/>
        <end position="73"/>
    </location>
</feature>
<feature type="compositionally biased region" description="Polar residues" evidence="1">
    <location>
        <begin position="1182"/>
        <end position="1192"/>
    </location>
</feature>
<feature type="compositionally biased region" description="Polar residues" evidence="1">
    <location>
        <begin position="607"/>
        <end position="644"/>
    </location>
</feature>
<feature type="compositionally biased region" description="Polar residues" evidence="1">
    <location>
        <begin position="1369"/>
        <end position="1383"/>
    </location>
</feature>
<feature type="compositionally biased region" description="Polar residues" evidence="1">
    <location>
        <begin position="1320"/>
        <end position="1344"/>
    </location>
</feature>
<feature type="compositionally biased region" description="Polar residues" evidence="1">
    <location>
        <begin position="655"/>
        <end position="677"/>
    </location>
</feature>
<proteinExistence type="predicted"/>
<feature type="compositionally biased region" description="Polar residues" evidence="1">
    <location>
        <begin position="1144"/>
        <end position="1153"/>
    </location>
</feature>
<organism evidence="2 3">
    <name type="scientific">Plakobranchus ocellatus</name>
    <dbReference type="NCBI Taxonomy" id="259542"/>
    <lineage>
        <taxon>Eukaryota</taxon>
        <taxon>Metazoa</taxon>
        <taxon>Spiralia</taxon>
        <taxon>Lophotrochozoa</taxon>
        <taxon>Mollusca</taxon>
        <taxon>Gastropoda</taxon>
        <taxon>Heterobranchia</taxon>
        <taxon>Euthyneura</taxon>
        <taxon>Panpulmonata</taxon>
        <taxon>Sacoglossa</taxon>
        <taxon>Placobranchoidea</taxon>
        <taxon>Plakobranchidae</taxon>
        <taxon>Plakobranchus</taxon>
    </lineage>
</organism>
<dbReference type="Proteomes" id="UP000735302">
    <property type="component" value="Unassembled WGS sequence"/>
</dbReference>
<feature type="region of interest" description="Disordered" evidence="1">
    <location>
        <begin position="983"/>
        <end position="1011"/>
    </location>
</feature>
<gene>
    <name evidence="2" type="ORF">PoB_001886800</name>
</gene>